<evidence type="ECO:0000313" key="4">
    <source>
        <dbReference type="Proteomes" id="UP000789405"/>
    </source>
</evidence>
<protein>
    <submittedName>
        <fullName evidence="3">6317_t:CDS:1</fullName>
    </submittedName>
</protein>
<proteinExistence type="predicted"/>
<feature type="region of interest" description="Disordered" evidence="2">
    <location>
        <begin position="283"/>
        <end position="321"/>
    </location>
</feature>
<dbReference type="EMBL" id="CAJVPY010001205">
    <property type="protein sequence ID" value="CAG8511772.1"/>
    <property type="molecule type" value="Genomic_DNA"/>
</dbReference>
<dbReference type="AlphaFoldDB" id="A0A9N8ZZA2"/>
<keyword evidence="1" id="KW-0175">Coiled coil</keyword>
<accession>A0A9N8ZZA2</accession>
<keyword evidence="4" id="KW-1185">Reference proteome</keyword>
<organism evidence="3 4">
    <name type="scientific">Dentiscutata erythropus</name>
    <dbReference type="NCBI Taxonomy" id="1348616"/>
    <lineage>
        <taxon>Eukaryota</taxon>
        <taxon>Fungi</taxon>
        <taxon>Fungi incertae sedis</taxon>
        <taxon>Mucoromycota</taxon>
        <taxon>Glomeromycotina</taxon>
        <taxon>Glomeromycetes</taxon>
        <taxon>Diversisporales</taxon>
        <taxon>Gigasporaceae</taxon>
        <taxon>Dentiscutata</taxon>
    </lineage>
</organism>
<dbReference type="Proteomes" id="UP000789405">
    <property type="component" value="Unassembled WGS sequence"/>
</dbReference>
<comment type="caution">
    <text evidence="3">The sequence shown here is derived from an EMBL/GenBank/DDBJ whole genome shotgun (WGS) entry which is preliminary data.</text>
</comment>
<dbReference type="OrthoDB" id="2491616at2759"/>
<evidence type="ECO:0000313" key="3">
    <source>
        <dbReference type="EMBL" id="CAG8511772.1"/>
    </source>
</evidence>
<evidence type="ECO:0000256" key="2">
    <source>
        <dbReference type="SAM" id="MobiDB-lite"/>
    </source>
</evidence>
<gene>
    <name evidence="3" type="ORF">DERYTH_LOCUS3423</name>
</gene>
<sequence length="463" mass="54499">MGQIIKQKLNRLDKAILNREIAKDMKIEQTIQDLNWRLEQINKTYSYIQGLTEKEIEEYLKTVQKVTKIKDTNKPAETRREYLYEVLSTLNETNDATIWKYRDDIKELQEEYNKDIHGILDITAEEFNDMGLIEQQAAVTALITVQAHCKDEPTKQALYEKHKEFMESQLEKIGEMHDNKEIQGRIYRDVIKARKKEKPQMLLPNPKGRSTYKPYEQYDVPRDKEFVRENKQIRIRISHSTTDDVFLNERLSQASRRNEDIPQGVLPKELKINSHQNQQHLQYTLSRTPTIEIADAPLNRKRYERGYTPSPDPYERKQQRYKSPSLIQGTFKGQTYTTYVPETVYQELEDFKEEELDKLEADLKDHKNERFGQEVENQFKENKGYGINDEEYNHILLNNLTIQQKRKIVPTIIKTEKKKIFSKKDTIVPPITLMSIKILNPQENGIVETPIQLAAKGLAIQQG</sequence>
<name>A0A9N8ZZA2_9GLOM</name>
<feature type="coiled-coil region" evidence="1">
    <location>
        <begin position="349"/>
        <end position="376"/>
    </location>
</feature>
<evidence type="ECO:0000256" key="1">
    <source>
        <dbReference type="SAM" id="Coils"/>
    </source>
</evidence>
<reference evidence="3" key="1">
    <citation type="submission" date="2021-06" db="EMBL/GenBank/DDBJ databases">
        <authorList>
            <person name="Kallberg Y."/>
            <person name="Tangrot J."/>
            <person name="Rosling A."/>
        </authorList>
    </citation>
    <scope>NUCLEOTIDE SEQUENCE</scope>
    <source>
        <strain evidence="3">MA453B</strain>
    </source>
</reference>